<dbReference type="Proteomes" id="UP000295793">
    <property type="component" value="Unassembled WGS sequence"/>
</dbReference>
<protein>
    <submittedName>
        <fullName evidence="1">Uncharacterized protein</fullName>
    </submittedName>
</protein>
<keyword evidence="2" id="KW-1185">Reference proteome</keyword>
<gene>
    <name evidence="1" type="ORF">BCF53_10678</name>
</gene>
<evidence type="ECO:0000313" key="1">
    <source>
        <dbReference type="EMBL" id="TCS41347.1"/>
    </source>
</evidence>
<evidence type="ECO:0000313" key="2">
    <source>
        <dbReference type="Proteomes" id="UP000295793"/>
    </source>
</evidence>
<reference evidence="1 2" key="1">
    <citation type="submission" date="2019-03" db="EMBL/GenBank/DDBJ databases">
        <title>Genomic Encyclopedia of Archaeal and Bacterial Type Strains, Phase II (KMG-II): from individual species to whole genera.</title>
        <authorList>
            <person name="Goeker M."/>
        </authorList>
    </citation>
    <scope>NUCLEOTIDE SEQUENCE [LARGE SCALE GENOMIC DNA]</scope>
    <source>
        <strain evidence="1 2">DSM 15388</strain>
    </source>
</reference>
<sequence length="103" mass="11987">MRAEQTRNRLVNSSNLLFMRRQQAADLLMSLADTNARKTNTRNLLLDALSRLPTDCFIGDDWYEILKQVIKPLLKEQAYQNLMPNDLSNMLFVIHNRLSGKNH</sequence>
<proteinExistence type="predicted"/>
<accession>A0A4R3I5R3</accession>
<dbReference type="AlphaFoldDB" id="A0A4R3I5R3"/>
<comment type="caution">
    <text evidence="1">The sequence shown here is derived from an EMBL/GenBank/DDBJ whole genome shotgun (WGS) entry which is preliminary data.</text>
</comment>
<name>A0A4R3I5R3_9GAMM</name>
<organism evidence="1 2">
    <name type="scientific">Reinekea marinisedimentorum</name>
    <dbReference type="NCBI Taxonomy" id="230495"/>
    <lineage>
        <taxon>Bacteria</taxon>
        <taxon>Pseudomonadati</taxon>
        <taxon>Pseudomonadota</taxon>
        <taxon>Gammaproteobacteria</taxon>
        <taxon>Oceanospirillales</taxon>
        <taxon>Saccharospirillaceae</taxon>
        <taxon>Reinekea</taxon>
    </lineage>
</organism>
<dbReference type="EMBL" id="SLZR01000006">
    <property type="protein sequence ID" value="TCS41347.1"/>
    <property type="molecule type" value="Genomic_DNA"/>
</dbReference>